<evidence type="ECO:0000313" key="3">
    <source>
        <dbReference type="Proteomes" id="UP000678276"/>
    </source>
</evidence>
<evidence type="ECO:0000256" key="1">
    <source>
        <dbReference type="SAM" id="MobiDB-lite"/>
    </source>
</evidence>
<keyword evidence="3" id="KW-1185">Reference proteome</keyword>
<name>A0ABS4BNP5_9HYPH</name>
<accession>A0ABS4BNP5</accession>
<dbReference type="Proteomes" id="UP000678276">
    <property type="component" value="Unassembled WGS sequence"/>
</dbReference>
<proteinExistence type="predicted"/>
<evidence type="ECO:0008006" key="4">
    <source>
        <dbReference type="Google" id="ProtNLM"/>
    </source>
</evidence>
<sequence length="154" mass="16419">MSFFKRFVAAYKGQIPTYYTGRNVLCAKAGRYYCEDITIRDGVATISNTRKLPDALPGSPPGEVALEDIPFKRLVATDTSRSCPYCATVTACHCQCGGWFCKIGTGTEQTCPHCGQTAVYEGKVSSFAARKTAPGSGSSKLRIGSGSGQKLIGK</sequence>
<organism evidence="2 3">
    <name type="scientific">Jiella mangrovi</name>
    <dbReference type="NCBI Taxonomy" id="2821407"/>
    <lineage>
        <taxon>Bacteria</taxon>
        <taxon>Pseudomonadati</taxon>
        <taxon>Pseudomonadota</taxon>
        <taxon>Alphaproteobacteria</taxon>
        <taxon>Hyphomicrobiales</taxon>
        <taxon>Aurantimonadaceae</taxon>
        <taxon>Jiella</taxon>
    </lineage>
</organism>
<feature type="region of interest" description="Disordered" evidence="1">
    <location>
        <begin position="131"/>
        <end position="154"/>
    </location>
</feature>
<comment type="caution">
    <text evidence="2">The sequence shown here is derived from an EMBL/GenBank/DDBJ whole genome shotgun (WGS) entry which is preliminary data.</text>
</comment>
<gene>
    <name evidence="2" type="ORF">J6595_22235</name>
</gene>
<dbReference type="EMBL" id="JAGJCF010000032">
    <property type="protein sequence ID" value="MBP0618310.1"/>
    <property type="molecule type" value="Genomic_DNA"/>
</dbReference>
<dbReference type="RefSeq" id="WP_209597942.1">
    <property type="nucleotide sequence ID" value="NZ_JAGJCF010000032.1"/>
</dbReference>
<protein>
    <recommendedName>
        <fullName evidence="4">TerY-C metal binding domain-containing protein</fullName>
    </recommendedName>
</protein>
<evidence type="ECO:0000313" key="2">
    <source>
        <dbReference type="EMBL" id="MBP0618310.1"/>
    </source>
</evidence>
<reference evidence="2 3" key="1">
    <citation type="submission" date="2021-04" db="EMBL/GenBank/DDBJ databases">
        <title>Whole genome sequence of Jiella sp. KSK16Y-1.</title>
        <authorList>
            <person name="Tuo L."/>
        </authorList>
    </citation>
    <scope>NUCLEOTIDE SEQUENCE [LARGE SCALE GENOMIC DNA]</scope>
    <source>
        <strain evidence="2 3">KSK16Y-1</strain>
    </source>
</reference>